<dbReference type="InterPro" id="IPR016129">
    <property type="entry name" value="Caspase_his_AS"/>
</dbReference>
<dbReference type="InterPro" id="IPR015917">
    <property type="entry name" value="Pept_C14A"/>
</dbReference>
<dbReference type="CDD" id="cd00032">
    <property type="entry name" value="CASc"/>
    <property type="match status" value="1"/>
</dbReference>
<dbReference type="Pfam" id="PF00656">
    <property type="entry name" value="Peptidase_C14"/>
    <property type="match status" value="1"/>
</dbReference>
<dbReference type="GO" id="GO:0043067">
    <property type="term" value="P:regulation of programmed cell death"/>
    <property type="evidence" value="ECO:0007669"/>
    <property type="project" value="UniProtKB-ARBA"/>
</dbReference>
<dbReference type="GO" id="GO:0051604">
    <property type="term" value="P:protein maturation"/>
    <property type="evidence" value="ECO:0007669"/>
    <property type="project" value="UniProtKB-ARBA"/>
</dbReference>
<dbReference type="PROSITE" id="PS50207">
    <property type="entry name" value="CASPASE_P10"/>
    <property type="match status" value="1"/>
</dbReference>
<evidence type="ECO:0000256" key="2">
    <source>
        <dbReference type="ARBA" id="ARBA00022703"/>
    </source>
</evidence>
<evidence type="ECO:0000259" key="4">
    <source>
        <dbReference type="PROSITE" id="PS50207"/>
    </source>
</evidence>
<accession>A0A9J6CSD2</accession>
<keyword evidence="7" id="KW-1185">Reference proteome</keyword>
<feature type="domain" description="Caspase family p10" evidence="4">
    <location>
        <begin position="272"/>
        <end position="360"/>
    </location>
</feature>
<dbReference type="PRINTS" id="PR00376">
    <property type="entry name" value="IL1BCENZYME"/>
</dbReference>
<evidence type="ECO:0000313" key="7">
    <source>
        <dbReference type="Proteomes" id="UP001107558"/>
    </source>
</evidence>
<reference evidence="6" key="1">
    <citation type="submission" date="2021-03" db="EMBL/GenBank/DDBJ databases">
        <title>Chromosome level genome of the anhydrobiotic midge Polypedilum vanderplanki.</title>
        <authorList>
            <person name="Yoshida Y."/>
            <person name="Kikawada T."/>
            <person name="Gusev O."/>
        </authorList>
    </citation>
    <scope>NUCLEOTIDE SEQUENCE</scope>
    <source>
        <strain evidence="6">NIAS01</strain>
        <tissue evidence="6">Whole body or cell culture</tissue>
    </source>
</reference>
<dbReference type="PANTHER" id="PTHR48169:SF7">
    <property type="entry name" value="CASPASE 10"/>
    <property type="match status" value="1"/>
</dbReference>
<evidence type="ECO:0000313" key="6">
    <source>
        <dbReference type="EMBL" id="KAG5684558.1"/>
    </source>
</evidence>
<comment type="caution">
    <text evidence="6">The sequence shown here is derived from an EMBL/GenBank/DDBJ whole genome shotgun (WGS) entry which is preliminary data.</text>
</comment>
<dbReference type="GO" id="GO:0004197">
    <property type="term" value="F:cysteine-type endopeptidase activity"/>
    <property type="evidence" value="ECO:0007669"/>
    <property type="project" value="InterPro"/>
</dbReference>
<dbReference type="InterPro" id="IPR011600">
    <property type="entry name" value="Pept_C14_caspase"/>
</dbReference>
<dbReference type="PROSITE" id="PS50208">
    <property type="entry name" value="CASPASE_P20"/>
    <property type="match status" value="1"/>
</dbReference>
<evidence type="ECO:0000256" key="1">
    <source>
        <dbReference type="ARBA" id="ARBA00010134"/>
    </source>
</evidence>
<dbReference type="Gene3D" id="3.40.50.1460">
    <property type="match status" value="1"/>
</dbReference>
<dbReference type="EMBL" id="JADBJN010000001">
    <property type="protein sequence ID" value="KAG5684558.1"/>
    <property type="molecule type" value="Genomic_DNA"/>
</dbReference>
<dbReference type="SMART" id="SM00115">
    <property type="entry name" value="CASc"/>
    <property type="match status" value="1"/>
</dbReference>
<evidence type="ECO:0000256" key="3">
    <source>
        <dbReference type="RuleBase" id="RU003971"/>
    </source>
</evidence>
<organism evidence="6 7">
    <name type="scientific">Polypedilum vanderplanki</name>
    <name type="common">Sleeping chironomid midge</name>
    <dbReference type="NCBI Taxonomy" id="319348"/>
    <lineage>
        <taxon>Eukaryota</taxon>
        <taxon>Metazoa</taxon>
        <taxon>Ecdysozoa</taxon>
        <taxon>Arthropoda</taxon>
        <taxon>Hexapoda</taxon>
        <taxon>Insecta</taxon>
        <taxon>Pterygota</taxon>
        <taxon>Neoptera</taxon>
        <taxon>Endopterygota</taxon>
        <taxon>Diptera</taxon>
        <taxon>Nematocera</taxon>
        <taxon>Chironomoidea</taxon>
        <taxon>Chironomidae</taxon>
        <taxon>Chironominae</taxon>
        <taxon>Polypedilum</taxon>
        <taxon>Polypedilum</taxon>
    </lineage>
</organism>
<dbReference type="SUPFAM" id="SSF52129">
    <property type="entry name" value="Caspase-like"/>
    <property type="match status" value="1"/>
</dbReference>
<comment type="similarity">
    <text evidence="1 3">Belongs to the peptidase C14A family.</text>
</comment>
<sequence>MSLNGNCDEKNYNNEVDRSLLALICEPFRQFLSMLRNFVCCNTQNSDLIDGRISHTWRRLRNQIQNAFGGRRRNSRSPQHYLVNSYPRLRLAPINIEREYDMNNEHRGIAVIFNHENFEYETFQSQRQGTHFDLDRLRETLQKLDFDVREFTDLRRDAIMKNLKKVASMNHKNNDCLLIVILTHGELGKIFSRDEAYDFNIIPKFFTDENCPSLKGKPKLFFVQSCRGEKRDFGVKMQSTSHVRLKRQSMGTYEEIDVTTFNNYHPHYIEEMVHNPPNHADFLIVRSTMTNYVSFRNPRTGSWFIQDLCNELDKNAYEMDILRLLTIVNYNISLRESDPGSHKQILCISSMLTKLLTFHPKRKL</sequence>
<dbReference type="InterPro" id="IPR002138">
    <property type="entry name" value="Pept_C14_p10"/>
</dbReference>
<dbReference type="PANTHER" id="PTHR48169">
    <property type="entry name" value="DED DOMAIN-CONTAINING PROTEIN"/>
    <property type="match status" value="1"/>
</dbReference>
<evidence type="ECO:0000259" key="5">
    <source>
        <dbReference type="PROSITE" id="PS50208"/>
    </source>
</evidence>
<dbReference type="PROSITE" id="PS01121">
    <property type="entry name" value="CASPASE_HIS"/>
    <property type="match status" value="1"/>
</dbReference>
<dbReference type="OrthoDB" id="6116485at2759"/>
<dbReference type="Proteomes" id="UP001107558">
    <property type="component" value="Chromosome 1"/>
</dbReference>
<name>A0A9J6CSD2_POLVA</name>
<gene>
    <name evidence="6" type="ORF">PVAND_013783</name>
</gene>
<dbReference type="InterPro" id="IPR029030">
    <property type="entry name" value="Caspase-like_dom_sf"/>
</dbReference>
<dbReference type="InterPro" id="IPR001309">
    <property type="entry name" value="Pept_C14_p20"/>
</dbReference>
<dbReference type="GO" id="GO:0006508">
    <property type="term" value="P:proteolysis"/>
    <property type="evidence" value="ECO:0007669"/>
    <property type="project" value="InterPro"/>
</dbReference>
<protein>
    <submittedName>
        <fullName evidence="6">Uncharacterized protein</fullName>
    </submittedName>
</protein>
<dbReference type="GO" id="GO:0005737">
    <property type="term" value="C:cytoplasm"/>
    <property type="evidence" value="ECO:0007669"/>
    <property type="project" value="UniProtKB-ARBA"/>
</dbReference>
<feature type="domain" description="Caspase family p20" evidence="5">
    <location>
        <begin position="106"/>
        <end position="230"/>
    </location>
</feature>
<proteinExistence type="inferred from homology"/>
<keyword evidence="2" id="KW-0053">Apoptosis</keyword>
<dbReference type="AlphaFoldDB" id="A0A9J6CSD2"/>
<dbReference type="GO" id="GO:0006915">
    <property type="term" value="P:apoptotic process"/>
    <property type="evidence" value="ECO:0007669"/>
    <property type="project" value="UniProtKB-KW"/>
</dbReference>